<dbReference type="EMBL" id="MU005579">
    <property type="protein sequence ID" value="KAF2685154.1"/>
    <property type="molecule type" value="Genomic_DNA"/>
</dbReference>
<keyword evidence="1" id="KW-0812">Transmembrane</keyword>
<accession>A0A6G1J3P9</accession>
<gene>
    <name evidence="2" type="ORF">K458DRAFT_388045</name>
</gene>
<organism evidence="2 3">
    <name type="scientific">Lentithecium fluviatile CBS 122367</name>
    <dbReference type="NCBI Taxonomy" id="1168545"/>
    <lineage>
        <taxon>Eukaryota</taxon>
        <taxon>Fungi</taxon>
        <taxon>Dikarya</taxon>
        <taxon>Ascomycota</taxon>
        <taxon>Pezizomycotina</taxon>
        <taxon>Dothideomycetes</taxon>
        <taxon>Pleosporomycetidae</taxon>
        <taxon>Pleosporales</taxon>
        <taxon>Massarineae</taxon>
        <taxon>Lentitheciaceae</taxon>
        <taxon>Lentithecium</taxon>
    </lineage>
</organism>
<keyword evidence="3" id="KW-1185">Reference proteome</keyword>
<evidence type="ECO:0000256" key="1">
    <source>
        <dbReference type="SAM" id="Phobius"/>
    </source>
</evidence>
<proteinExistence type="predicted"/>
<dbReference type="AlphaFoldDB" id="A0A6G1J3P9"/>
<dbReference type="Proteomes" id="UP000799291">
    <property type="component" value="Unassembled WGS sequence"/>
</dbReference>
<keyword evidence="1" id="KW-1133">Transmembrane helix</keyword>
<reference evidence="2" key="1">
    <citation type="journal article" date="2020" name="Stud. Mycol.">
        <title>101 Dothideomycetes genomes: a test case for predicting lifestyles and emergence of pathogens.</title>
        <authorList>
            <person name="Haridas S."/>
            <person name="Albert R."/>
            <person name="Binder M."/>
            <person name="Bloem J."/>
            <person name="Labutti K."/>
            <person name="Salamov A."/>
            <person name="Andreopoulos B."/>
            <person name="Baker S."/>
            <person name="Barry K."/>
            <person name="Bills G."/>
            <person name="Bluhm B."/>
            <person name="Cannon C."/>
            <person name="Castanera R."/>
            <person name="Culley D."/>
            <person name="Daum C."/>
            <person name="Ezra D."/>
            <person name="Gonzalez J."/>
            <person name="Henrissat B."/>
            <person name="Kuo A."/>
            <person name="Liang C."/>
            <person name="Lipzen A."/>
            <person name="Lutzoni F."/>
            <person name="Magnuson J."/>
            <person name="Mondo S."/>
            <person name="Nolan M."/>
            <person name="Ohm R."/>
            <person name="Pangilinan J."/>
            <person name="Park H.-J."/>
            <person name="Ramirez L."/>
            <person name="Alfaro M."/>
            <person name="Sun H."/>
            <person name="Tritt A."/>
            <person name="Yoshinaga Y."/>
            <person name="Zwiers L.-H."/>
            <person name="Turgeon B."/>
            <person name="Goodwin S."/>
            <person name="Spatafora J."/>
            <person name="Crous P."/>
            <person name="Grigoriev I."/>
        </authorList>
    </citation>
    <scope>NUCLEOTIDE SEQUENCE</scope>
    <source>
        <strain evidence="2">CBS 122367</strain>
    </source>
</reference>
<dbReference type="OrthoDB" id="5428890at2759"/>
<feature type="transmembrane region" description="Helical" evidence="1">
    <location>
        <begin position="317"/>
        <end position="339"/>
    </location>
</feature>
<keyword evidence="1" id="KW-0472">Membrane</keyword>
<name>A0A6G1J3P9_9PLEO</name>
<evidence type="ECO:0000313" key="2">
    <source>
        <dbReference type="EMBL" id="KAF2685154.1"/>
    </source>
</evidence>
<sequence>MSRTACFFDESFATNLNGSGKDHQYEIVKGFWPNVVVEYESFDPTSYGSFFQYLAKEIGHLRHHQRHFAVQSLDDTFAVVRALRENPSKSQTELIRTLSAGYLNVGPAVIQRSLELTVRLWLTLNVNSSSVAVGPIFPDETPLDWEHDVSLDALVKGQFAELGSGRGKATSSKIDPALTAAYLASTCGLRLRWTDSLSEHLRFNPRRQTLAVYRHKICLINHIESSDGCPIPEAVLYEILDTLNLLFPFGDAATKQLLIKERQQPLYQLGSCGRARKLDLANYEYFREELEYLIDSFNQPPKTWRQLATDTRNKMEWAVFWVTIMVAFLTLVSIPCNIIQATYSVKAYRATLQQLKEL</sequence>
<protein>
    <submittedName>
        <fullName evidence="2">Uncharacterized protein</fullName>
    </submittedName>
</protein>
<evidence type="ECO:0000313" key="3">
    <source>
        <dbReference type="Proteomes" id="UP000799291"/>
    </source>
</evidence>